<dbReference type="OrthoDB" id="10467838at2759"/>
<name>C5DLI1_LACTC</name>
<dbReference type="GeneID" id="8293337"/>
<reference evidence="1 2" key="1">
    <citation type="journal article" date="2009" name="Genome Res.">
        <title>Comparative genomics of protoploid Saccharomycetaceae.</title>
        <authorList>
            <consortium name="The Genolevures Consortium"/>
            <person name="Souciet J.-L."/>
            <person name="Dujon B."/>
            <person name="Gaillardin C."/>
            <person name="Johnston M."/>
            <person name="Baret P.V."/>
            <person name="Cliften P."/>
            <person name="Sherman D.J."/>
            <person name="Weissenbach J."/>
            <person name="Westhof E."/>
            <person name="Wincker P."/>
            <person name="Jubin C."/>
            <person name="Poulain J."/>
            <person name="Barbe V."/>
            <person name="Segurens B."/>
            <person name="Artiguenave F."/>
            <person name="Anthouard V."/>
            <person name="Vacherie B."/>
            <person name="Val M.-E."/>
            <person name="Fulton R.S."/>
            <person name="Minx P."/>
            <person name="Wilson R."/>
            <person name="Durrens P."/>
            <person name="Jean G."/>
            <person name="Marck C."/>
            <person name="Martin T."/>
            <person name="Nikolski M."/>
            <person name="Rolland T."/>
            <person name="Seret M.-L."/>
            <person name="Casaregola S."/>
            <person name="Despons L."/>
            <person name="Fairhead C."/>
            <person name="Fischer G."/>
            <person name="Lafontaine I."/>
            <person name="Leh V."/>
            <person name="Lemaire M."/>
            <person name="de Montigny J."/>
            <person name="Neuveglise C."/>
            <person name="Thierry A."/>
            <person name="Blanc-Lenfle I."/>
            <person name="Bleykasten C."/>
            <person name="Diffels J."/>
            <person name="Fritsch E."/>
            <person name="Frangeul L."/>
            <person name="Goeffon A."/>
            <person name="Jauniaux N."/>
            <person name="Kachouri-Lafond R."/>
            <person name="Payen C."/>
            <person name="Potier S."/>
            <person name="Pribylova L."/>
            <person name="Ozanne C."/>
            <person name="Richard G.-F."/>
            <person name="Sacerdot C."/>
            <person name="Straub M.-L."/>
            <person name="Talla E."/>
        </authorList>
    </citation>
    <scope>NUCLEOTIDE SEQUENCE [LARGE SCALE GENOMIC DNA]</scope>
    <source>
        <strain evidence="2">ATCC 56472 / CBS 6340 / NRRL Y-8284</strain>
    </source>
</reference>
<dbReference type="EMBL" id="CU928171">
    <property type="protein sequence ID" value="CAR24642.1"/>
    <property type="molecule type" value="Genomic_DNA"/>
</dbReference>
<keyword evidence="2" id="KW-1185">Reference proteome</keyword>
<dbReference type="InParanoid" id="C5DLI1"/>
<dbReference type="Proteomes" id="UP000002036">
    <property type="component" value="Chromosome G"/>
</dbReference>
<proteinExistence type="predicted"/>
<dbReference type="KEGG" id="lth:KLTH0G00902g"/>
<protein>
    <submittedName>
        <fullName evidence="1">KLTH0G00902p</fullName>
    </submittedName>
</protein>
<accession>C5DLI1</accession>
<sequence length="305" mass="34212">MSLGKSDALKQQLRELSFLLAKNRLQERQDTSSINSIKSFLSTEVSSTESSRANDAVILSEGVDCGKRPLSQTLELSIDFQQRKHHKPSYRELELEIHDFPVIETVAGDLYESEGQLHTQAVNSLSYLDSEVEWSENARPARSEGMETGQVLAENISEVVDRQDNSYKNTSTSISNLEDSNITKSEQTVTKSNDTSSTLLQAKPLEIKTLKSIIKPLLDKAEFEMSHDSWDSLRSFSGSLTDVVGKMFKDSSASKTKRLNRRFFISLFQECRVLSQGSDINDIFCVCSESLCAEELSELEIALFK</sequence>
<dbReference type="AlphaFoldDB" id="C5DLI1"/>
<evidence type="ECO:0000313" key="2">
    <source>
        <dbReference type="Proteomes" id="UP000002036"/>
    </source>
</evidence>
<gene>
    <name evidence="1" type="ordered locus">KLTH0G00902g</name>
</gene>
<dbReference type="HOGENOM" id="CLU_912378_0_0_1"/>
<evidence type="ECO:0000313" key="1">
    <source>
        <dbReference type="EMBL" id="CAR24642.1"/>
    </source>
</evidence>
<dbReference type="RefSeq" id="XP_002555079.1">
    <property type="nucleotide sequence ID" value="XM_002555033.1"/>
</dbReference>
<organism evidence="1 2">
    <name type="scientific">Lachancea thermotolerans (strain ATCC 56472 / CBS 6340 / NRRL Y-8284)</name>
    <name type="common">Yeast</name>
    <name type="synonym">Kluyveromyces thermotolerans</name>
    <dbReference type="NCBI Taxonomy" id="559295"/>
    <lineage>
        <taxon>Eukaryota</taxon>
        <taxon>Fungi</taxon>
        <taxon>Dikarya</taxon>
        <taxon>Ascomycota</taxon>
        <taxon>Saccharomycotina</taxon>
        <taxon>Saccharomycetes</taxon>
        <taxon>Saccharomycetales</taxon>
        <taxon>Saccharomycetaceae</taxon>
        <taxon>Lachancea</taxon>
    </lineage>
</organism>